<dbReference type="InterPro" id="IPR020904">
    <property type="entry name" value="Sc_DH/Rdtase_CS"/>
</dbReference>
<sequence>MFLPPFYFFKFFLFTLRFLFSENVAGKVVLITGASSGIGEQLAYQYARRGACLVLVARRENRLQEVAEIARQYGSPDVLVIRADVAIQDDCRRFVEEAIEHFGQLDHLVNNAGIASGCMFEDAQNVDNFRPVMDINFWGAIYPSYFAIPHLRQRNGKIVAIASIGGWLAVPRMGFYNASKAALINFYECLRAEVGNDIGITIVTPGFIESEMSQGKFLSKGGKMTLDQELRDTLVGTIPVRHGEECAKGIVNGVCRGDKYITEPSWYNVLYLWRVFCPEVLEWFNHLMLVPAVGTSTETLSKKILDVTRAKYFLYPTSIQESELKTD</sequence>
<evidence type="ECO:0000256" key="1">
    <source>
        <dbReference type="ARBA" id="ARBA00004606"/>
    </source>
</evidence>
<protein>
    <submittedName>
        <fullName evidence="6">11-beta-hydroxysteroid dehydrogenase 1B</fullName>
    </submittedName>
</protein>
<dbReference type="AlphaFoldDB" id="A0A7J6WFW6"/>
<dbReference type="EMBL" id="JABWDY010016169">
    <property type="protein sequence ID" value="KAF5196309.1"/>
    <property type="molecule type" value="Genomic_DNA"/>
</dbReference>
<gene>
    <name evidence="6" type="ORF">FRX31_014104</name>
</gene>
<dbReference type="PRINTS" id="PR00080">
    <property type="entry name" value="SDRFAMILY"/>
</dbReference>
<evidence type="ECO:0000256" key="3">
    <source>
        <dbReference type="ARBA" id="ARBA00023002"/>
    </source>
</evidence>
<dbReference type="GO" id="GO:0016491">
    <property type="term" value="F:oxidoreductase activity"/>
    <property type="evidence" value="ECO:0007669"/>
    <property type="project" value="UniProtKB-KW"/>
</dbReference>
<dbReference type="GO" id="GO:0005829">
    <property type="term" value="C:cytosol"/>
    <property type="evidence" value="ECO:0007669"/>
    <property type="project" value="TreeGrafter"/>
</dbReference>
<evidence type="ECO:0000256" key="2">
    <source>
        <dbReference type="ARBA" id="ARBA00006484"/>
    </source>
</evidence>
<evidence type="ECO:0000313" key="7">
    <source>
        <dbReference type="Proteomes" id="UP000554482"/>
    </source>
</evidence>
<comment type="caution">
    <text evidence="6">The sequence shown here is derived from an EMBL/GenBank/DDBJ whole genome shotgun (WGS) entry which is preliminary data.</text>
</comment>
<dbReference type="PANTHER" id="PTHR43391:SF89">
    <property type="entry name" value="11-BETA-HYDROXYSTEROID DEHYDROGENASE 1A-RELATED"/>
    <property type="match status" value="1"/>
</dbReference>
<accession>A0A7J6WFW6</accession>
<keyword evidence="3" id="KW-0560">Oxidoreductase</keyword>
<dbReference type="Proteomes" id="UP000554482">
    <property type="component" value="Unassembled WGS sequence"/>
</dbReference>
<dbReference type="GO" id="GO:0016020">
    <property type="term" value="C:membrane"/>
    <property type="evidence" value="ECO:0007669"/>
    <property type="project" value="UniProtKB-SubCell"/>
</dbReference>
<dbReference type="OrthoDB" id="47007at2759"/>
<evidence type="ECO:0000256" key="5">
    <source>
        <dbReference type="SAM" id="SignalP"/>
    </source>
</evidence>
<dbReference type="Pfam" id="PF00106">
    <property type="entry name" value="adh_short"/>
    <property type="match status" value="1"/>
</dbReference>
<feature type="signal peptide" evidence="5">
    <location>
        <begin position="1"/>
        <end position="21"/>
    </location>
</feature>
<evidence type="ECO:0000313" key="6">
    <source>
        <dbReference type="EMBL" id="KAF5196309.1"/>
    </source>
</evidence>
<dbReference type="PRINTS" id="PR00081">
    <property type="entry name" value="GDHRDH"/>
</dbReference>
<dbReference type="InterPro" id="IPR002347">
    <property type="entry name" value="SDR_fam"/>
</dbReference>
<keyword evidence="5" id="KW-0732">Signal</keyword>
<dbReference type="PANTHER" id="PTHR43391">
    <property type="entry name" value="RETINOL DEHYDROGENASE-RELATED"/>
    <property type="match status" value="1"/>
</dbReference>
<dbReference type="SUPFAM" id="SSF51735">
    <property type="entry name" value="NAD(P)-binding Rossmann-fold domains"/>
    <property type="match status" value="1"/>
</dbReference>
<keyword evidence="7" id="KW-1185">Reference proteome</keyword>
<reference evidence="6 7" key="1">
    <citation type="submission" date="2020-06" db="EMBL/GenBank/DDBJ databases">
        <title>Transcriptomic and genomic resources for Thalictrum thalictroides and T. hernandezii: Facilitating candidate gene discovery in an emerging model plant lineage.</title>
        <authorList>
            <person name="Arias T."/>
            <person name="Riano-Pachon D.M."/>
            <person name="Di Stilio V.S."/>
        </authorList>
    </citation>
    <scope>NUCLEOTIDE SEQUENCE [LARGE SCALE GENOMIC DNA]</scope>
    <source>
        <strain evidence="7">cv. WT478/WT964</strain>
        <tissue evidence="6">Leaves</tissue>
    </source>
</reference>
<name>A0A7J6WFW6_THATH</name>
<comment type="subcellular location">
    <subcellularLocation>
        <location evidence="1">Membrane</location>
        <topology evidence="1">Single-pass type II membrane protein</topology>
    </subcellularLocation>
</comment>
<dbReference type="NCBIfam" id="NF004825">
    <property type="entry name" value="PRK06181.1"/>
    <property type="match status" value="1"/>
</dbReference>
<comment type="similarity">
    <text evidence="2 4">Belongs to the short-chain dehydrogenases/reductases (SDR) family.</text>
</comment>
<dbReference type="PROSITE" id="PS00061">
    <property type="entry name" value="ADH_SHORT"/>
    <property type="match status" value="1"/>
</dbReference>
<feature type="chain" id="PRO_5029677800" evidence="5">
    <location>
        <begin position="22"/>
        <end position="327"/>
    </location>
</feature>
<dbReference type="InterPro" id="IPR036291">
    <property type="entry name" value="NAD(P)-bd_dom_sf"/>
</dbReference>
<organism evidence="6 7">
    <name type="scientific">Thalictrum thalictroides</name>
    <name type="common">Rue-anemone</name>
    <name type="synonym">Anemone thalictroides</name>
    <dbReference type="NCBI Taxonomy" id="46969"/>
    <lineage>
        <taxon>Eukaryota</taxon>
        <taxon>Viridiplantae</taxon>
        <taxon>Streptophyta</taxon>
        <taxon>Embryophyta</taxon>
        <taxon>Tracheophyta</taxon>
        <taxon>Spermatophyta</taxon>
        <taxon>Magnoliopsida</taxon>
        <taxon>Ranunculales</taxon>
        <taxon>Ranunculaceae</taxon>
        <taxon>Thalictroideae</taxon>
        <taxon>Thalictrum</taxon>
    </lineage>
</organism>
<evidence type="ECO:0000256" key="4">
    <source>
        <dbReference type="RuleBase" id="RU000363"/>
    </source>
</evidence>
<dbReference type="Gene3D" id="3.40.50.720">
    <property type="entry name" value="NAD(P)-binding Rossmann-like Domain"/>
    <property type="match status" value="1"/>
</dbReference>
<proteinExistence type="inferred from homology"/>